<reference evidence="3 4" key="1">
    <citation type="submission" date="2018-02" db="EMBL/GenBank/DDBJ databases">
        <title>Solimicrobium silvestre gen. nov., sp. nov., isolated from alpine forest soil.</title>
        <authorList>
            <person name="Margesin R."/>
            <person name="Albuquerque L."/>
            <person name="Zhang D.-C."/>
            <person name="Froufe H.J.C."/>
            <person name="Severino R."/>
            <person name="Roxo I."/>
            <person name="Egas C."/>
            <person name="Da Costa M.S."/>
        </authorList>
    </citation>
    <scope>NUCLEOTIDE SEQUENCE [LARGE SCALE GENOMIC DNA]</scope>
    <source>
        <strain evidence="3 4">S20-91</strain>
    </source>
</reference>
<dbReference type="AlphaFoldDB" id="A0A2S9GZK2"/>
<evidence type="ECO:0000256" key="1">
    <source>
        <dbReference type="PROSITE-ProRule" id="PRU00409"/>
    </source>
</evidence>
<dbReference type="InterPro" id="IPR005479">
    <property type="entry name" value="CPAse_ATP-bd"/>
</dbReference>
<name>A0A2S9GZK2_9BURK</name>
<accession>A0A2S9GZK2</accession>
<protein>
    <recommendedName>
        <fullName evidence="2">ATP-grasp domain-containing protein</fullName>
    </recommendedName>
</protein>
<organism evidence="3 4">
    <name type="scientific">Solimicrobium silvestre</name>
    <dbReference type="NCBI Taxonomy" id="2099400"/>
    <lineage>
        <taxon>Bacteria</taxon>
        <taxon>Pseudomonadati</taxon>
        <taxon>Pseudomonadota</taxon>
        <taxon>Betaproteobacteria</taxon>
        <taxon>Burkholderiales</taxon>
        <taxon>Oxalobacteraceae</taxon>
        <taxon>Solimicrobium</taxon>
    </lineage>
</organism>
<comment type="caution">
    <text evidence="3">The sequence shown here is derived from an EMBL/GenBank/DDBJ whole genome shotgun (WGS) entry which is preliminary data.</text>
</comment>
<dbReference type="EMBL" id="PUGF01000009">
    <property type="protein sequence ID" value="PRC93137.1"/>
    <property type="molecule type" value="Genomic_DNA"/>
</dbReference>
<sequence>MTAIPEPEFSAPFSSLSLADLELAVAQKPLNVDLHRLMFDRKHQQGDELGALAHLIAAKAIDAYLTDDGNNAAWQLYLVATGYFMKGDYAIAERWYQIVLTLDPNLAAAYQNLVVIHLHFGRHAEAEVCRARAYQIQRVFIDPVVNPVRQLLILCVGRTQGNIPYEVLLSAETSQRIKYIIDYADVTEDAQLPPYDLAFNAIGEPDVAAPLAERLDRFIQTCQRPILNLPTLVARTQRHLLSELMTGLENVVVAPCVRMEAEPVSAEQLQANIVNGDIHFPVLVRPAGSHGGQGLVRCDDLVATLTALQSTDSAHYLSSFIDCRSADGYFRKYRIIYVDKQPFAYHLAISNEWMVHYHSADMVSNAWKIAEEKLFLQNTAAVLGEPAMAALVQIGQRLNLDYAGIDFALLPDGQVFIFEANATMLVHRVASDGLLAHKNPYIQRIADAFEQMQVRRISNLDSSNTSKT</sequence>
<dbReference type="GO" id="GO:0046872">
    <property type="term" value="F:metal ion binding"/>
    <property type="evidence" value="ECO:0007669"/>
    <property type="project" value="InterPro"/>
</dbReference>
<evidence type="ECO:0000313" key="4">
    <source>
        <dbReference type="Proteomes" id="UP000237839"/>
    </source>
</evidence>
<dbReference type="PROSITE" id="PS00866">
    <property type="entry name" value="CPSASE_1"/>
    <property type="match status" value="1"/>
</dbReference>
<dbReference type="OrthoDB" id="5297883at2"/>
<keyword evidence="1" id="KW-0067">ATP-binding</keyword>
<feature type="domain" description="ATP-grasp" evidence="2">
    <location>
        <begin position="249"/>
        <end position="450"/>
    </location>
</feature>
<dbReference type="SUPFAM" id="SSF56059">
    <property type="entry name" value="Glutathione synthetase ATP-binding domain-like"/>
    <property type="match status" value="1"/>
</dbReference>
<keyword evidence="4" id="KW-1185">Reference proteome</keyword>
<dbReference type="InterPro" id="IPR011990">
    <property type="entry name" value="TPR-like_helical_dom_sf"/>
</dbReference>
<dbReference type="Gene3D" id="1.25.40.10">
    <property type="entry name" value="Tetratricopeptide repeat domain"/>
    <property type="match status" value="1"/>
</dbReference>
<dbReference type="GO" id="GO:0005524">
    <property type="term" value="F:ATP binding"/>
    <property type="evidence" value="ECO:0007669"/>
    <property type="project" value="UniProtKB-UniRule"/>
</dbReference>
<dbReference type="InterPro" id="IPR019734">
    <property type="entry name" value="TPR_rpt"/>
</dbReference>
<dbReference type="PROSITE" id="PS50975">
    <property type="entry name" value="ATP_GRASP"/>
    <property type="match status" value="1"/>
</dbReference>
<gene>
    <name evidence="3" type="ORF">S2091_2223</name>
</gene>
<proteinExistence type="predicted"/>
<dbReference type="RefSeq" id="WP_105531870.1">
    <property type="nucleotide sequence ID" value="NZ_PUGF01000009.1"/>
</dbReference>
<evidence type="ECO:0000313" key="3">
    <source>
        <dbReference type="EMBL" id="PRC93137.1"/>
    </source>
</evidence>
<dbReference type="InterPro" id="IPR011761">
    <property type="entry name" value="ATP-grasp"/>
</dbReference>
<keyword evidence="1" id="KW-0547">Nucleotide-binding</keyword>
<dbReference type="SMART" id="SM00028">
    <property type="entry name" value="TPR"/>
    <property type="match status" value="2"/>
</dbReference>
<dbReference type="SUPFAM" id="SSF48452">
    <property type="entry name" value="TPR-like"/>
    <property type="match status" value="1"/>
</dbReference>
<dbReference type="Proteomes" id="UP000237839">
    <property type="component" value="Unassembled WGS sequence"/>
</dbReference>
<evidence type="ECO:0000259" key="2">
    <source>
        <dbReference type="PROSITE" id="PS50975"/>
    </source>
</evidence>